<accession>A0A9N9IJS3</accession>
<dbReference type="EMBL" id="CAJVPY010012866">
    <property type="protein sequence ID" value="CAG8737021.1"/>
    <property type="molecule type" value="Genomic_DNA"/>
</dbReference>
<dbReference type="AlphaFoldDB" id="A0A9N9IJS3"/>
<protein>
    <submittedName>
        <fullName evidence="1">11710_t:CDS:1</fullName>
    </submittedName>
</protein>
<proteinExistence type="predicted"/>
<evidence type="ECO:0000313" key="2">
    <source>
        <dbReference type="Proteomes" id="UP000789405"/>
    </source>
</evidence>
<keyword evidence="2" id="KW-1185">Reference proteome</keyword>
<name>A0A9N9IJS3_9GLOM</name>
<evidence type="ECO:0000313" key="1">
    <source>
        <dbReference type="EMBL" id="CAG8737021.1"/>
    </source>
</evidence>
<reference evidence="1" key="1">
    <citation type="submission" date="2021-06" db="EMBL/GenBank/DDBJ databases">
        <authorList>
            <person name="Kallberg Y."/>
            <person name="Tangrot J."/>
            <person name="Rosling A."/>
        </authorList>
    </citation>
    <scope>NUCLEOTIDE SEQUENCE</scope>
    <source>
        <strain evidence="1">MA453B</strain>
    </source>
</reference>
<feature type="non-terminal residue" evidence="1">
    <location>
        <position position="1"/>
    </location>
</feature>
<gene>
    <name evidence="1" type="ORF">DERYTH_LOCUS15654</name>
</gene>
<sequence>SDITSLSNVYHMATCVAKRINNCAPISAIFNNISFFNPLNVDASLINKYLLEKYNGTFDISYNAQKFH</sequence>
<dbReference type="OrthoDB" id="2440457at2759"/>
<comment type="caution">
    <text evidence="1">The sequence shown here is derived from an EMBL/GenBank/DDBJ whole genome shotgun (WGS) entry which is preliminary data.</text>
</comment>
<dbReference type="Proteomes" id="UP000789405">
    <property type="component" value="Unassembled WGS sequence"/>
</dbReference>
<organism evidence="1 2">
    <name type="scientific">Dentiscutata erythropus</name>
    <dbReference type="NCBI Taxonomy" id="1348616"/>
    <lineage>
        <taxon>Eukaryota</taxon>
        <taxon>Fungi</taxon>
        <taxon>Fungi incertae sedis</taxon>
        <taxon>Mucoromycota</taxon>
        <taxon>Glomeromycotina</taxon>
        <taxon>Glomeromycetes</taxon>
        <taxon>Diversisporales</taxon>
        <taxon>Gigasporaceae</taxon>
        <taxon>Dentiscutata</taxon>
    </lineage>
</organism>